<keyword evidence="2" id="KW-1185">Reference proteome</keyword>
<evidence type="ECO:0000313" key="1">
    <source>
        <dbReference type="EMBL" id="KWW12529.1"/>
    </source>
</evidence>
<accession>A0A125QR60</accession>
<protein>
    <submittedName>
        <fullName evidence="1">Uncharacterized protein</fullName>
    </submittedName>
</protein>
<evidence type="ECO:0000313" key="2">
    <source>
        <dbReference type="Proteomes" id="UP000064189"/>
    </source>
</evidence>
<dbReference type="RefSeq" id="WP_061143853.1">
    <property type="nucleotide sequence ID" value="NZ_LNNH01000046.1"/>
</dbReference>
<sequence length="208" mass="23800">MERNNRLVFSRSNAGMKRKFDEAISILEYSVMLVELFELEEFTHVIAVQLKLMLGETRHTRIKREKVTIDQSLIKKINPHPKLYPVKGGIQISKTGLAEVPEELFDYSKQRIDLVSWRNQVIFKTSMEGKLHEVTVIDFIKEMADKIGGAQADSRLPYKSVIANEHISILLVGIAKGLFKSIGRDYKQRSSMNLAHITKKIEQSQASE</sequence>
<reference evidence="1 2" key="1">
    <citation type="submission" date="2015-11" db="EMBL/GenBank/DDBJ databases">
        <title>Genome Sequence of Bacillus simplex strain VanAntwerpen2.</title>
        <authorList>
            <person name="Couger M.B."/>
        </authorList>
    </citation>
    <scope>NUCLEOTIDE SEQUENCE [LARGE SCALE GENOMIC DNA]</scope>
    <source>
        <strain evidence="1 2">VanAntwerpen02</strain>
    </source>
</reference>
<name>A0A125QR60_9BACI</name>
<dbReference type="AlphaFoldDB" id="A0A125QR60"/>
<dbReference type="Proteomes" id="UP000064189">
    <property type="component" value="Unassembled WGS sequence"/>
</dbReference>
<dbReference type="EMBL" id="LNNH01000046">
    <property type="protein sequence ID" value="KWW12529.1"/>
    <property type="molecule type" value="Genomic_DNA"/>
</dbReference>
<gene>
    <name evidence="1" type="ORF">AS888_09120</name>
</gene>
<organism evidence="1 2">
    <name type="scientific">Peribacillus simplex</name>
    <dbReference type="NCBI Taxonomy" id="1478"/>
    <lineage>
        <taxon>Bacteria</taxon>
        <taxon>Bacillati</taxon>
        <taxon>Bacillota</taxon>
        <taxon>Bacilli</taxon>
        <taxon>Bacillales</taxon>
        <taxon>Bacillaceae</taxon>
        <taxon>Peribacillus</taxon>
    </lineage>
</organism>
<comment type="caution">
    <text evidence="1">The sequence shown here is derived from an EMBL/GenBank/DDBJ whole genome shotgun (WGS) entry which is preliminary data.</text>
</comment>
<proteinExistence type="predicted"/>